<dbReference type="InterPro" id="IPR036390">
    <property type="entry name" value="WH_DNA-bd_sf"/>
</dbReference>
<evidence type="ECO:0000256" key="1">
    <source>
        <dbReference type="ARBA" id="ARBA00009437"/>
    </source>
</evidence>
<dbReference type="Gene3D" id="3.40.190.290">
    <property type="match status" value="1"/>
</dbReference>
<accession>A0A0D0LY32</accession>
<gene>
    <name evidence="6" type="ORF">RT97_08160</name>
</gene>
<keyword evidence="3" id="KW-0238">DNA-binding</keyword>
<dbReference type="PROSITE" id="PS50931">
    <property type="entry name" value="HTH_LYSR"/>
    <property type="match status" value="1"/>
</dbReference>
<comment type="caution">
    <text evidence="6">The sequence shown here is derived from an EMBL/GenBank/DDBJ whole genome shotgun (WGS) entry which is preliminary data.</text>
</comment>
<evidence type="ECO:0000256" key="3">
    <source>
        <dbReference type="ARBA" id="ARBA00023125"/>
    </source>
</evidence>
<dbReference type="InterPro" id="IPR036388">
    <property type="entry name" value="WH-like_DNA-bd_sf"/>
</dbReference>
<dbReference type="InterPro" id="IPR005119">
    <property type="entry name" value="LysR_subst-bd"/>
</dbReference>
<dbReference type="PANTHER" id="PTHR30537:SF5">
    <property type="entry name" value="HTH-TYPE TRANSCRIPTIONAL ACTIVATOR TTDR-RELATED"/>
    <property type="match status" value="1"/>
</dbReference>
<feature type="domain" description="HTH lysR-type" evidence="5">
    <location>
        <begin position="33"/>
        <end position="84"/>
    </location>
</feature>
<dbReference type="SUPFAM" id="SSF53850">
    <property type="entry name" value="Periplasmic binding protein-like II"/>
    <property type="match status" value="1"/>
</dbReference>
<comment type="similarity">
    <text evidence="1">Belongs to the LysR transcriptional regulatory family.</text>
</comment>
<reference evidence="6 7" key="1">
    <citation type="submission" date="2014-12" db="EMBL/GenBank/DDBJ databases">
        <title>16Stimator: statistical estimation of ribosomal gene copy numbers from draft genome assemblies.</title>
        <authorList>
            <person name="Perisin M.A."/>
            <person name="Vetter M."/>
            <person name="Gilbert J.A."/>
            <person name="Bergelson J."/>
        </authorList>
    </citation>
    <scope>NUCLEOTIDE SEQUENCE [LARGE SCALE GENOMIC DNA]</scope>
    <source>
        <strain evidence="6 7">MEDvA23</strain>
    </source>
</reference>
<dbReference type="AlphaFoldDB" id="A0A0D0LY32"/>
<evidence type="ECO:0000313" key="7">
    <source>
        <dbReference type="Proteomes" id="UP000032067"/>
    </source>
</evidence>
<dbReference type="Pfam" id="PF00126">
    <property type="entry name" value="HTH_1"/>
    <property type="match status" value="1"/>
</dbReference>
<dbReference type="InterPro" id="IPR058163">
    <property type="entry name" value="LysR-type_TF_proteobact-type"/>
</dbReference>
<dbReference type="Gene3D" id="1.10.10.10">
    <property type="entry name" value="Winged helix-like DNA-binding domain superfamily/Winged helix DNA-binding domain"/>
    <property type="match status" value="1"/>
</dbReference>
<dbReference type="GO" id="GO:0003700">
    <property type="term" value="F:DNA-binding transcription factor activity"/>
    <property type="evidence" value="ECO:0007669"/>
    <property type="project" value="InterPro"/>
</dbReference>
<dbReference type="Pfam" id="PF03466">
    <property type="entry name" value="LysR_substrate"/>
    <property type="match status" value="1"/>
</dbReference>
<dbReference type="SUPFAM" id="SSF46785">
    <property type="entry name" value="Winged helix' DNA-binding domain"/>
    <property type="match status" value="1"/>
</dbReference>
<dbReference type="FunFam" id="1.10.10.10:FF:000001">
    <property type="entry name" value="LysR family transcriptional regulator"/>
    <property type="match status" value="1"/>
</dbReference>
<dbReference type="RefSeq" id="WP_042578284.1">
    <property type="nucleotide sequence ID" value="NZ_JXQQ01000016.1"/>
</dbReference>
<dbReference type="PRINTS" id="PR00039">
    <property type="entry name" value="HTHLYSR"/>
</dbReference>
<protein>
    <submittedName>
        <fullName evidence="6">LysR family transcriptional regulator</fullName>
    </submittedName>
</protein>
<dbReference type="OrthoDB" id="8523827at2"/>
<evidence type="ECO:0000259" key="5">
    <source>
        <dbReference type="PROSITE" id="PS50931"/>
    </source>
</evidence>
<dbReference type="CDD" id="cd08422">
    <property type="entry name" value="PBP2_CrgA_like"/>
    <property type="match status" value="1"/>
</dbReference>
<keyword evidence="2" id="KW-0805">Transcription regulation</keyword>
<dbReference type="Proteomes" id="UP000032067">
    <property type="component" value="Unassembled WGS sequence"/>
</dbReference>
<keyword evidence="4" id="KW-0804">Transcription</keyword>
<evidence type="ECO:0000256" key="4">
    <source>
        <dbReference type="ARBA" id="ARBA00023163"/>
    </source>
</evidence>
<evidence type="ECO:0000313" key="6">
    <source>
        <dbReference type="EMBL" id="KIQ34288.1"/>
    </source>
</evidence>
<dbReference type="GO" id="GO:0003677">
    <property type="term" value="F:DNA binding"/>
    <property type="evidence" value="ECO:0007669"/>
    <property type="project" value="UniProtKB-KW"/>
</dbReference>
<name>A0A0D0LY32_VARPD</name>
<dbReference type="InterPro" id="IPR000847">
    <property type="entry name" value="LysR_HTH_N"/>
</dbReference>
<proteinExistence type="inferred from homology"/>
<evidence type="ECO:0000256" key="2">
    <source>
        <dbReference type="ARBA" id="ARBA00023015"/>
    </source>
</evidence>
<dbReference type="PANTHER" id="PTHR30537">
    <property type="entry name" value="HTH-TYPE TRANSCRIPTIONAL REGULATOR"/>
    <property type="match status" value="1"/>
</dbReference>
<dbReference type="EMBL" id="JXQQ01000016">
    <property type="protein sequence ID" value="KIQ34288.1"/>
    <property type="molecule type" value="Genomic_DNA"/>
</dbReference>
<sequence>MTTSALPSPPSIPLTPRADPLASSFATSYAGVVAFIAVVTEGSFARAADRLGIGRSAVSRSVQKLEDQLNVRLFLRTTRSTTLTREGDLFYANCHTGVDRIVQAVEEMRDLRQGPPRGHLRISSAVGFGRRVVAPLLGEFRATYPEVTIDLLLNDKPTDFTSDRVDIAFRNGRMEDAQIIAKQIIPMQLLLCASPAYQEAHGLPATVEALAGHECINFRYSSGRISEWEFKVGGQPRKLVPQAKLTYNDADLVLQAVLDGHGIAQLPGYLACESLRTGALVPCLVQYAPDDSGHYICYLSRQHLPSRMRVFIDFMTLKIRAADLDCLTELGAKPEAETAIGAAATTA</sequence>
<organism evidence="6 7">
    <name type="scientific">Variovorax paradoxus</name>
    <dbReference type="NCBI Taxonomy" id="34073"/>
    <lineage>
        <taxon>Bacteria</taxon>
        <taxon>Pseudomonadati</taxon>
        <taxon>Pseudomonadota</taxon>
        <taxon>Betaproteobacteria</taxon>
        <taxon>Burkholderiales</taxon>
        <taxon>Comamonadaceae</taxon>
        <taxon>Variovorax</taxon>
    </lineage>
</organism>